<feature type="domain" description="UspA" evidence="2">
    <location>
        <begin position="23"/>
        <end position="160"/>
    </location>
</feature>
<accession>A0A6L7GS00</accession>
<dbReference type="AlphaFoldDB" id="A0A6L7GS00"/>
<evidence type="ECO:0000313" key="4">
    <source>
        <dbReference type="Proteomes" id="UP000475545"/>
    </source>
</evidence>
<dbReference type="PANTHER" id="PTHR46268:SF6">
    <property type="entry name" value="UNIVERSAL STRESS PROTEIN UP12"/>
    <property type="match status" value="1"/>
</dbReference>
<name>A0A6L7GS00_9ACTN</name>
<comment type="caution">
    <text evidence="3">The sequence shown here is derived from an EMBL/GenBank/DDBJ whole genome shotgun (WGS) entry which is preliminary data.</text>
</comment>
<dbReference type="InterPro" id="IPR006016">
    <property type="entry name" value="UspA"/>
</dbReference>
<evidence type="ECO:0000313" key="3">
    <source>
        <dbReference type="EMBL" id="MXP22686.1"/>
    </source>
</evidence>
<organism evidence="3 4">
    <name type="scientific">Gordonia mangrovi</name>
    <dbReference type="NCBI Taxonomy" id="2665643"/>
    <lineage>
        <taxon>Bacteria</taxon>
        <taxon>Bacillati</taxon>
        <taxon>Actinomycetota</taxon>
        <taxon>Actinomycetes</taxon>
        <taxon>Mycobacteriales</taxon>
        <taxon>Gordoniaceae</taxon>
        <taxon>Gordonia</taxon>
    </lineage>
</organism>
<sequence length="309" mass="32673">MIPTERSPPMAHGDNEHGDNIPVLVGVDGSQTALGAVRWAAELCTRTRSPMHLIHGVTHSRWYAAHEGALLLGDQSVHERLRVVGEKALTEAQEVVHDAAPGVDVVTSLLDGSIVEHLENLSARARMVVIGAGHGGRVRELVLGSHVMPIVHAAQCPVLAWREPAAQRTEVGRIVIGYDGSAGSEDALLAALDHAQSTGARLTVASFWPVSALVGVGYATTLVDWDTIRSDGERWLARRCAAACEKYPDVAVDYAYEDSSPGRGLVNLSASAGLVVVGSRGRGEATSTLLGSVGENLVHHARCPVLVVQ</sequence>
<feature type="domain" description="UspA" evidence="2">
    <location>
        <begin position="172"/>
        <end position="308"/>
    </location>
</feature>
<evidence type="ECO:0000259" key="2">
    <source>
        <dbReference type="Pfam" id="PF00582"/>
    </source>
</evidence>
<dbReference type="InterPro" id="IPR014729">
    <property type="entry name" value="Rossmann-like_a/b/a_fold"/>
</dbReference>
<reference evidence="3 4" key="1">
    <citation type="submission" date="2019-11" db="EMBL/GenBank/DDBJ databases">
        <title>Gordonia sp. nov., a novel actinobacterium isolated from mangrove soil in Hainan.</title>
        <authorList>
            <person name="Huang X."/>
            <person name="Xie Y."/>
            <person name="Chu X."/>
            <person name="Xiao K."/>
        </authorList>
    </citation>
    <scope>NUCLEOTIDE SEQUENCE [LARGE SCALE GENOMIC DNA]</scope>
    <source>
        <strain evidence="3 4">HNM0687</strain>
    </source>
</reference>
<dbReference type="Pfam" id="PF00582">
    <property type="entry name" value="Usp"/>
    <property type="match status" value="2"/>
</dbReference>
<keyword evidence="4" id="KW-1185">Reference proteome</keyword>
<gene>
    <name evidence="3" type="ORF">GIY30_15195</name>
</gene>
<evidence type="ECO:0000256" key="1">
    <source>
        <dbReference type="ARBA" id="ARBA00008791"/>
    </source>
</evidence>
<dbReference type="Gene3D" id="3.40.50.620">
    <property type="entry name" value="HUPs"/>
    <property type="match status" value="2"/>
</dbReference>
<comment type="similarity">
    <text evidence="1">Belongs to the universal stress protein A family.</text>
</comment>
<dbReference type="SUPFAM" id="SSF52402">
    <property type="entry name" value="Adenine nucleotide alpha hydrolases-like"/>
    <property type="match status" value="2"/>
</dbReference>
<dbReference type="PRINTS" id="PR01438">
    <property type="entry name" value="UNVRSLSTRESS"/>
</dbReference>
<proteinExistence type="inferred from homology"/>
<dbReference type="InterPro" id="IPR006015">
    <property type="entry name" value="Universal_stress_UspA"/>
</dbReference>
<dbReference type="PANTHER" id="PTHR46268">
    <property type="entry name" value="STRESS RESPONSE PROTEIN NHAX"/>
    <property type="match status" value="1"/>
</dbReference>
<dbReference type="Proteomes" id="UP000475545">
    <property type="component" value="Unassembled WGS sequence"/>
</dbReference>
<protein>
    <submittedName>
        <fullName evidence="3">Universal stress protein</fullName>
    </submittedName>
</protein>
<dbReference type="EMBL" id="WMBR01000004">
    <property type="protein sequence ID" value="MXP22686.1"/>
    <property type="molecule type" value="Genomic_DNA"/>
</dbReference>